<dbReference type="GO" id="GO:0005694">
    <property type="term" value="C:chromosome"/>
    <property type="evidence" value="ECO:0007669"/>
    <property type="project" value="InterPro"/>
</dbReference>
<proteinExistence type="predicted"/>
<sequence length="415" mass="47854">MNDMNSYVEKFINQLIKKIDKPEGVELECRIRITDHAYRWYFALNNSTKTALHKTLESIAYLNIHYQRKVALGAFKHIEYIEIVDGYRLMDSQGVIPQADEIKVSFRHLETTVFNVPWWDNTKLEIAKEWSSNKTFCGVNRNQADRLFDAMKVIEWIVQLPVSENVPDIRTLSAMLYGNSKKLECKSFSGLIRKLMLPHIDDDVVDLLDDGVKLLEYFGISKYPIPMRFKANGLLHCRGIIDLSALHYGIGVSPDEVKGIVWGQRPPYVLFIENRASFERYVREIDDLGVIIYTAGFPPRSWVHVIEIIIAELRMEIPIYHWGDRDAGGYRILAFLAKRLDIDIQPYLMGVGAEALTQADDELVDKPVVELMQALESAKHYPAILALYRDLAKLQIKNLPWIEQEQIAPVSPRKY</sequence>
<dbReference type="Gene3D" id="3.40.1360.10">
    <property type="match status" value="1"/>
</dbReference>
<dbReference type="AlphaFoldDB" id="A0A402WB96"/>
<name>A0A402WB96_SALER</name>
<dbReference type="GO" id="GO:0003677">
    <property type="term" value="F:DNA binding"/>
    <property type="evidence" value="ECO:0007669"/>
    <property type="project" value="InterPro"/>
</dbReference>
<reference evidence="2" key="1">
    <citation type="submission" date="2018-07" db="EMBL/GenBank/DDBJ databases">
        <authorList>
            <consortium name="GenomeTrakr network: Whole genome sequencing for foodborne pathogen traceback"/>
        </authorList>
    </citation>
    <scope>NUCLEOTIDE SEQUENCE [LARGE SCALE GENOMIC DNA]</scope>
    <source>
        <strain evidence="2">CFSAN048114</strain>
    </source>
</reference>
<dbReference type="SUPFAM" id="SSF56726">
    <property type="entry name" value="DNA topoisomerase IV, alpha subunit"/>
    <property type="match status" value="1"/>
</dbReference>
<feature type="domain" description="Wadjet protein JetD C-terminal" evidence="1">
    <location>
        <begin position="265"/>
        <end position="407"/>
    </location>
</feature>
<gene>
    <name evidence="2" type="ORF">A7E06_04255</name>
</gene>
<dbReference type="Proteomes" id="UP000839530">
    <property type="component" value="Unassembled WGS sequence"/>
</dbReference>
<dbReference type="InterPro" id="IPR024534">
    <property type="entry name" value="JetD_C"/>
</dbReference>
<accession>A0A402WB96</accession>
<dbReference type="Pfam" id="PF09983">
    <property type="entry name" value="JetD_C"/>
    <property type="match status" value="1"/>
</dbReference>
<dbReference type="EMBL" id="RSUV01000002">
    <property type="protein sequence ID" value="MIV42796.1"/>
    <property type="molecule type" value="Genomic_DNA"/>
</dbReference>
<evidence type="ECO:0000259" key="1">
    <source>
        <dbReference type="Pfam" id="PF09983"/>
    </source>
</evidence>
<evidence type="ECO:0000313" key="2">
    <source>
        <dbReference type="EMBL" id="MIV42796.1"/>
    </source>
</evidence>
<comment type="caution">
    <text evidence="2">The sequence shown here is derived from an EMBL/GenBank/DDBJ whole genome shotgun (WGS) entry which is preliminary data.</text>
</comment>
<organism evidence="2">
    <name type="scientific">Salmonella enterica</name>
    <name type="common">Salmonella choleraesuis</name>
    <dbReference type="NCBI Taxonomy" id="28901"/>
    <lineage>
        <taxon>Bacteria</taxon>
        <taxon>Pseudomonadati</taxon>
        <taxon>Pseudomonadota</taxon>
        <taxon>Gammaproteobacteria</taxon>
        <taxon>Enterobacterales</taxon>
        <taxon>Enterobacteriaceae</taxon>
        <taxon>Salmonella</taxon>
    </lineage>
</organism>
<dbReference type="InterPro" id="IPR036078">
    <property type="entry name" value="Spo11/TopoVI_A_sf"/>
</dbReference>
<protein>
    <recommendedName>
        <fullName evidence="1">Wadjet protein JetD C-terminal domain-containing protein</fullName>
    </recommendedName>
</protein>